<dbReference type="GeneID" id="111316547"/>
<dbReference type="KEGG" id="dzi:111316547"/>
<keyword evidence="3" id="KW-0238">DNA-binding</keyword>
<accession>A0A6P6BAX8</accession>
<feature type="domain" description="TF-B3" evidence="7">
    <location>
        <begin position="464"/>
        <end position="558"/>
    </location>
</feature>
<dbReference type="InterPro" id="IPR003340">
    <property type="entry name" value="B3_DNA-bd"/>
</dbReference>
<dbReference type="PANTHER" id="PTHR31920">
    <property type="entry name" value="B3 DOMAIN-CONTAINING"/>
    <property type="match status" value="1"/>
</dbReference>
<keyword evidence="2" id="KW-0805">Transcription regulation</keyword>
<dbReference type="SUPFAM" id="SSF101936">
    <property type="entry name" value="DNA-binding pseudobarrel domain"/>
    <property type="match status" value="3"/>
</dbReference>
<dbReference type="InterPro" id="IPR050655">
    <property type="entry name" value="Plant_B3_domain"/>
</dbReference>
<feature type="compositionally biased region" description="Polar residues" evidence="6">
    <location>
        <begin position="432"/>
        <end position="442"/>
    </location>
</feature>
<dbReference type="AlphaFoldDB" id="A0A6P6BAX8"/>
<feature type="domain" description="TF-B3" evidence="7">
    <location>
        <begin position="34"/>
        <end position="127"/>
    </location>
</feature>
<dbReference type="Gene3D" id="2.40.330.10">
    <property type="entry name" value="DNA-binding pseudobarrel domain"/>
    <property type="match status" value="3"/>
</dbReference>
<feature type="domain" description="TF-B3" evidence="7">
    <location>
        <begin position="280"/>
        <end position="379"/>
    </location>
</feature>
<dbReference type="Pfam" id="PF02362">
    <property type="entry name" value="B3"/>
    <property type="match status" value="3"/>
</dbReference>
<feature type="region of interest" description="Disordered" evidence="6">
    <location>
        <begin position="562"/>
        <end position="584"/>
    </location>
</feature>
<keyword evidence="4" id="KW-0804">Transcription</keyword>
<organism evidence="8 9">
    <name type="scientific">Durio zibethinus</name>
    <name type="common">Durian</name>
    <dbReference type="NCBI Taxonomy" id="66656"/>
    <lineage>
        <taxon>Eukaryota</taxon>
        <taxon>Viridiplantae</taxon>
        <taxon>Streptophyta</taxon>
        <taxon>Embryophyta</taxon>
        <taxon>Tracheophyta</taxon>
        <taxon>Spermatophyta</taxon>
        <taxon>Magnoliopsida</taxon>
        <taxon>eudicotyledons</taxon>
        <taxon>Gunneridae</taxon>
        <taxon>Pentapetalae</taxon>
        <taxon>rosids</taxon>
        <taxon>malvids</taxon>
        <taxon>Malvales</taxon>
        <taxon>Malvaceae</taxon>
        <taxon>Helicteroideae</taxon>
        <taxon>Durio</taxon>
    </lineage>
</organism>
<reference evidence="9" key="1">
    <citation type="submission" date="2025-08" db="UniProtKB">
        <authorList>
            <consortium name="RefSeq"/>
        </authorList>
    </citation>
    <scope>IDENTIFICATION</scope>
    <source>
        <tissue evidence="9">Fruit stalk</tissue>
    </source>
</reference>
<dbReference type="Proteomes" id="UP000515121">
    <property type="component" value="Unplaced"/>
</dbReference>
<keyword evidence="5" id="KW-0539">Nucleus</keyword>
<feature type="compositionally biased region" description="Basic residues" evidence="6">
    <location>
        <begin position="187"/>
        <end position="197"/>
    </location>
</feature>
<comment type="subcellular location">
    <subcellularLocation>
        <location evidence="1">Nucleus</location>
    </subcellularLocation>
</comment>
<evidence type="ECO:0000259" key="7">
    <source>
        <dbReference type="PROSITE" id="PS50863"/>
    </source>
</evidence>
<dbReference type="SMART" id="SM01019">
    <property type="entry name" value="B3"/>
    <property type="match status" value="3"/>
</dbReference>
<dbReference type="RefSeq" id="XP_022774253.1">
    <property type="nucleotide sequence ID" value="XM_022918518.1"/>
</dbReference>
<evidence type="ECO:0000256" key="2">
    <source>
        <dbReference type="ARBA" id="ARBA00023015"/>
    </source>
</evidence>
<dbReference type="PROSITE" id="PS50863">
    <property type="entry name" value="B3"/>
    <property type="match status" value="3"/>
</dbReference>
<protein>
    <submittedName>
        <fullName evidence="9">B3 domain-containing transcription factor VRN1-like isoform X1</fullName>
    </submittedName>
</protein>
<evidence type="ECO:0000256" key="4">
    <source>
        <dbReference type="ARBA" id="ARBA00023163"/>
    </source>
</evidence>
<feature type="region of interest" description="Disordered" evidence="6">
    <location>
        <begin position="419"/>
        <end position="442"/>
    </location>
</feature>
<gene>
    <name evidence="9" type="primary">LOC111316547</name>
</gene>
<evidence type="ECO:0000256" key="5">
    <source>
        <dbReference type="ARBA" id="ARBA00023242"/>
    </source>
</evidence>
<dbReference type="OrthoDB" id="1001436at2759"/>
<feature type="compositionally biased region" description="Acidic residues" evidence="6">
    <location>
        <begin position="156"/>
        <end position="168"/>
    </location>
</feature>
<dbReference type="GO" id="GO:0005634">
    <property type="term" value="C:nucleus"/>
    <property type="evidence" value="ECO:0007669"/>
    <property type="project" value="UniProtKB-SubCell"/>
</dbReference>
<feature type="region of interest" description="Disordered" evidence="6">
    <location>
        <begin position="147"/>
        <end position="248"/>
    </location>
</feature>
<dbReference type="PANTHER" id="PTHR31920:SF108">
    <property type="entry name" value="B3 DOMAIN-CONTAINING TRANSCRIPTION FACTOR VRN1-LIKE"/>
    <property type="match status" value="1"/>
</dbReference>
<feature type="compositionally biased region" description="Polar residues" evidence="6">
    <location>
        <begin position="220"/>
        <end position="247"/>
    </location>
</feature>
<name>A0A6P6BAX8_DURZI</name>
<dbReference type="InterPro" id="IPR015300">
    <property type="entry name" value="DNA-bd_pseudobarrel_sf"/>
</dbReference>
<evidence type="ECO:0000256" key="3">
    <source>
        <dbReference type="ARBA" id="ARBA00023125"/>
    </source>
</evidence>
<dbReference type="CDD" id="cd10017">
    <property type="entry name" value="B3_DNA"/>
    <property type="match status" value="3"/>
</dbReference>
<dbReference type="GO" id="GO:0003677">
    <property type="term" value="F:DNA binding"/>
    <property type="evidence" value="ECO:0007669"/>
    <property type="project" value="UniProtKB-KW"/>
</dbReference>
<evidence type="ECO:0000313" key="8">
    <source>
        <dbReference type="Proteomes" id="UP000515121"/>
    </source>
</evidence>
<proteinExistence type="predicted"/>
<evidence type="ECO:0000313" key="9">
    <source>
        <dbReference type="RefSeq" id="XP_022774253.1"/>
    </source>
</evidence>
<evidence type="ECO:0000256" key="6">
    <source>
        <dbReference type="SAM" id="MobiDB-lite"/>
    </source>
</evidence>
<keyword evidence="8" id="KW-1185">Reference proteome</keyword>
<sequence>MSLMRKRSSKTPAMAFNSGQRDHDSFYFTSTTPHFFKVLLSDAIQHGKLKIPAKFVRKYGSGISSPVFLKVPSGAIWQVKLTKSNAEMWLQSGWREFVEHHSLELHDFVVFRYEGNCLFNVVIFDKSASEIEYPINSCQTRAEIHNFEEHSQVPATEEDDDTSVEILDDMPPSKKRREKSPLPSPRPSRKMRIHSNTKRTESNATKVSAKRFEVPKRNRSSPWLTQGFSARGSTAASESNGGVNASQKQRHIWMQNTMKGKEKAKALQRASSFKSQNPFCRAVMQPSYVTNRDHFYMPLTFARQYLMKKQGKVLCVFDGKSWHMELESDSSNKKRFRPKLSNGWKEFSHDNNLDVGDVCVFELVKTTKITFNVVVFRSEVEDSKSLEILDSSVFFESDNGNGASLVKSTRSLVTNYASKSKGNFNQERRQKTAGSQDGQGASSLRTLDVFPASSNFGPVPEDPNFKVVVRSCSLKHGSLHLPAAFAKRYIMPETRMVTLQVAERSWPVRLKSYSSKSFLTSGWTVFAKENSLREDDTCVFELINRSDAVLRVSIFKHEEKAGARESADRKKRKMKGRNKEDYLC</sequence>
<evidence type="ECO:0000256" key="1">
    <source>
        <dbReference type="ARBA" id="ARBA00004123"/>
    </source>
</evidence>